<feature type="region of interest" description="Disordered" evidence="1">
    <location>
        <begin position="151"/>
        <end position="182"/>
    </location>
</feature>
<proteinExistence type="predicted"/>
<sequence>RSAEPPFYIPRSRRDFLPGYTLHSSPFLRFPVQGLSVFRGPLAGRLADLPPPAEESGVFPAGEAPAAPPPPCAIFRPGHSAAAPLRRGSIRGTGWGGDRCSPSSLDRLFPLLGVQPALLPFPACANKVSDTRSDSGVRFAWESGVKGGVRRFRSRHRTAQGREPPSRSLPEEAAASGPFSIRAARESSWPECRAFGGRDGSALLRARSPGRRPTLPPPGAPGRRRRSRRAPAAQPSWSPPALPAPRRRSRRPPMLSSASPPPQAAAVAVRRRRRSSARRCAVVVRPAARMDPSGVVQEALAGGQTCLAAVQGSLVVEPASRESRLLGLVESGGRCLICLYSHRRMAVAAEDLRLERALRLEEGFALEEVLMETELPTLGSDVTIRIVSPEANLLVRLPFGSQTQVFLREVRKHCVAGIAGKEDLPPEGETWPGRAPRPSKTHREGTPNVLVSSETLGQRRPTLKSKLLQKEGLYTTFCHFKSKLFGKLESCCCSA</sequence>
<dbReference type="GeneTree" id="ENSGT00940000178211"/>
<feature type="domain" description="INPP5B PH" evidence="2">
    <location>
        <begin position="290"/>
        <end position="414"/>
    </location>
</feature>
<reference evidence="3" key="2">
    <citation type="submission" date="2025-09" db="UniProtKB">
        <authorList>
            <consortium name="Ensembl"/>
        </authorList>
    </citation>
    <scope>IDENTIFICATION</scope>
</reference>
<evidence type="ECO:0000313" key="4">
    <source>
        <dbReference type="Proteomes" id="UP000694406"/>
    </source>
</evidence>
<keyword evidence="4" id="KW-1185">Reference proteome</keyword>
<evidence type="ECO:0000313" key="3">
    <source>
        <dbReference type="Ensembl" id="ENSLLTP00000012390.1"/>
    </source>
</evidence>
<organism evidence="3 4">
    <name type="scientific">Laticauda laticaudata</name>
    <name type="common">Blue-ringed sea krait</name>
    <name type="synonym">Blue-lipped sea krait</name>
    <dbReference type="NCBI Taxonomy" id="8630"/>
    <lineage>
        <taxon>Eukaryota</taxon>
        <taxon>Metazoa</taxon>
        <taxon>Chordata</taxon>
        <taxon>Craniata</taxon>
        <taxon>Vertebrata</taxon>
        <taxon>Euteleostomi</taxon>
        <taxon>Lepidosauria</taxon>
        <taxon>Squamata</taxon>
        <taxon>Bifurcata</taxon>
        <taxon>Unidentata</taxon>
        <taxon>Episquamata</taxon>
        <taxon>Toxicofera</taxon>
        <taxon>Serpentes</taxon>
        <taxon>Colubroidea</taxon>
        <taxon>Elapidae</taxon>
        <taxon>Laticaudinae</taxon>
        <taxon>Laticauda</taxon>
    </lineage>
</organism>
<dbReference type="Ensembl" id="ENSLLTT00000012869.1">
    <property type="protein sequence ID" value="ENSLLTP00000012390.1"/>
    <property type="gene ID" value="ENSLLTG00000009485.1"/>
</dbReference>
<protein>
    <recommendedName>
        <fullName evidence="2">INPP5B PH domain-containing protein</fullName>
    </recommendedName>
</protein>
<dbReference type="Pfam" id="PF16776">
    <property type="entry name" value="INPP5B_PH"/>
    <property type="match status" value="1"/>
</dbReference>
<feature type="compositionally biased region" description="Low complexity" evidence="1">
    <location>
        <begin position="252"/>
        <end position="268"/>
    </location>
</feature>
<dbReference type="Proteomes" id="UP000694406">
    <property type="component" value="Unplaced"/>
</dbReference>
<evidence type="ECO:0000259" key="2">
    <source>
        <dbReference type="Pfam" id="PF16776"/>
    </source>
</evidence>
<accession>A0A8C5S388</accession>
<evidence type="ECO:0000256" key="1">
    <source>
        <dbReference type="SAM" id="MobiDB-lite"/>
    </source>
</evidence>
<dbReference type="Gene3D" id="2.30.29.110">
    <property type="match status" value="1"/>
</dbReference>
<feature type="region of interest" description="Disordered" evidence="1">
    <location>
        <begin position="201"/>
        <end position="272"/>
    </location>
</feature>
<dbReference type="InterPro" id="IPR031896">
    <property type="entry name" value="INPP5B_PH_dom"/>
</dbReference>
<dbReference type="AlphaFoldDB" id="A0A8C5S388"/>
<feature type="region of interest" description="Disordered" evidence="1">
    <location>
        <begin position="423"/>
        <end position="455"/>
    </location>
</feature>
<reference evidence="3" key="1">
    <citation type="submission" date="2025-08" db="UniProtKB">
        <authorList>
            <consortium name="Ensembl"/>
        </authorList>
    </citation>
    <scope>IDENTIFICATION</scope>
</reference>
<name>A0A8C5S388_LATLA</name>